<proteinExistence type="inferred from homology"/>
<evidence type="ECO:0000256" key="2">
    <source>
        <dbReference type="SAM" id="Phobius"/>
    </source>
</evidence>
<keyword evidence="2" id="KW-0812">Transmembrane</keyword>
<comment type="similarity">
    <text evidence="1">Belongs to the ATP-dependent AMP-binding enzyme family.</text>
</comment>
<evidence type="ECO:0000259" key="3">
    <source>
        <dbReference type="Pfam" id="PF00501"/>
    </source>
</evidence>
<organism evidence="5 6">
    <name type="scientific">Lasiosphaeria hispida</name>
    <dbReference type="NCBI Taxonomy" id="260671"/>
    <lineage>
        <taxon>Eukaryota</taxon>
        <taxon>Fungi</taxon>
        <taxon>Dikarya</taxon>
        <taxon>Ascomycota</taxon>
        <taxon>Pezizomycotina</taxon>
        <taxon>Sordariomycetes</taxon>
        <taxon>Sordariomycetidae</taxon>
        <taxon>Sordariales</taxon>
        <taxon>Lasiosphaeriaceae</taxon>
        <taxon>Lasiosphaeria</taxon>
    </lineage>
</organism>
<dbReference type="GO" id="GO:0031956">
    <property type="term" value="F:medium-chain fatty acid-CoA ligase activity"/>
    <property type="evidence" value="ECO:0007669"/>
    <property type="project" value="TreeGrafter"/>
</dbReference>
<keyword evidence="6" id="KW-1185">Reference proteome</keyword>
<dbReference type="PANTHER" id="PTHR43201">
    <property type="entry name" value="ACYL-COA SYNTHETASE"/>
    <property type="match status" value="1"/>
</dbReference>
<dbReference type="InterPro" id="IPR045851">
    <property type="entry name" value="AMP-bd_C_sf"/>
</dbReference>
<dbReference type="Pfam" id="PF13193">
    <property type="entry name" value="AMP-binding_C"/>
    <property type="match status" value="1"/>
</dbReference>
<evidence type="ECO:0000313" key="5">
    <source>
        <dbReference type="EMBL" id="KAK3346407.1"/>
    </source>
</evidence>
<evidence type="ECO:0000313" key="6">
    <source>
        <dbReference type="Proteomes" id="UP001275084"/>
    </source>
</evidence>
<evidence type="ECO:0000259" key="4">
    <source>
        <dbReference type="Pfam" id="PF13193"/>
    </source>
</evidence>
<sequence length="574" mass="63717">MTSPTSQMLPDEPIFKKLIENGRSNPNVIFQDSSCGVDATYPQLLHDIVSLRHRLYEWLPPSLFDENGRIKEENPYILIVAPANYEFVVASLAVLAIGAALVPLAPAILPEEALYFSQRCRSKLMLVSSPCLPLASEIEQHAQANSDHKLNIRPIASGLRCWEGEATFLGHSLLSEDDFGIDERMTVAASRPSLILFTSGTTGPPKGVVHTRSFFYFGYGTSNADVFLTHRPVHWIGGLRSTINLVANGTRQEVVASSAPAIWGRIREGGVTMLCCVIPMWWSLMRHYRDVINPLPENEKEAYLQGMRALRVARVGGAMPLPSLLQFWREEIGIPLELTYGCTETGGPGFMTDSQTDRSVERCLGQPEDGVVTRFSEGDYGEIFLKTRFLFSHYLDDVEATKAAFTDDGFFKTGDYVSRHGNEYIFEGRTSTDFVRFHGFKIPVLEVETQLAQLPSVAEACVVSIPDKDASTRVGAIVRLSDGFEHENLLSIRTALADKLLYYKLPTALRVLGHGEQIPSVWSGKVARRKVSELFFPVSDSGNLPAEVELWDIKDKELNGGPKKAWDWAGLQGC</sequence>
<dbReference type="PROSITE" id="PS00455">
    <property type="entry name" value="AMP_BINDING"/>
    <property type="match status" value="1"/>
</dbReference>
<dbReference type="GO" id="GO:0006631">
    <property type="term" value="P:fatty acid metabolic process"/>
    <property type="evidence" value="ECO:0007669"/>
    <property type="project" value="TreeGrafter"/>
</dbReference>
<reference evidence="5" key="1">
    <citation type="journal article" date="2023" name="Mol. Phylogenet. Evol.">
        <title>Genome-scale phylogeny and comparative genomics of the fungal order Sordariales.</title>
        <authorList>
            <person name="Hensen N."/>
            <person name="Bonometti L."/>
            <person name="Westerberg I."/>
            <person name="Brannstrom I.O."/>
            <person name="Guillou S."/>
            <person name="Cros-Aarteil S."/>
            <person name="Calhoun S."/>
            <person name="Haridas S."/>
            <person name="Kuo A."/>
            <person name="Mondo S."/>
            <person name="Pangilinan J."/>
            <person name="Riley R."/>
            <person name="LaButti K."/>
            <person name="Andreopoulos B."/>
            <person name="Lipzen A."/>
            <person name="Chen C."/>
            <person name="Yan M."/>
            <person name="Daum C."/>
            <person name="Ng V."/>
            <person name="Clum A."/>
            <person name="Steindorff A."/>
            <person name="Ohm R.A."/>
            <person name="Martin F."/>
            <person name="Silar P."/>
            <person name="Natvig D.O."/>
            <person name="Lalanne C."/>
            <person name="Gautier V."/>
            <person name="Ament-Velasquez S.L."/>
            <person name="Kruys A."/>
            <person name="Hutchinson M.I."/>
            <person name="Powell A.J."/>
            <person name="Barry K."/>
            <person name="Miller A.N."/>
            <person name="Grigoriev I.V."/>
            <person name="Debuchy R."/>
            <person name="Gladieux P."/>
            <person name="Hiltunen Thoren M."/>
            <person name="Johannesson H."/>
        </authorList>
    </citation>
    <scope>NUCLEOTIDE SEQUENCE</scope>
    <source>
        <strain evidence="5">CBS 955.72</strain>
    </source>
</reference>
<dbReference type="SUPFAM" id="SSF56801">
    <property type="entry name" value="Acetyl-CoA synthetase-like"/>
    <property type="match status" value="1"/>
</dbReference>
<name>A0AAJ0HB90_9PEZI</name>
<dbReference type="Proteomes" id="UP001275084">
    <property type="component" value="Unassembled WGS sequence"/>
</dbReference>
<dbReference type="AlphaFoldDB" id="A0AAJ0HB90"/>
<dbReference type="InterPro" id="IPR042099">
    <property type="entry name" value="ANL_N_sf"/>
</dbReference>
<dbReference type="CDD" id="cd04433">
    <property type="entry name" value="AFD_class_I"/>
    <property type="match status" value="1"/>
</dbReference>
<dbReference type="InterPro" id="IPR020845">
    <property type="entry name" value="AMP-binding_CS"/>
</dbReference>
<keyword evidence="2" id="KW-0472">Membrane</keyword>
<dbReference type="EMBL" id="JAUIQD010000006">
    <property type="protein sequence ID" value="KAK3346407.1"/>
    <property type="molecule type" value="Genomic_DNA"/>
</dbReference>
<dbReference type="InterPro" id="IPR025110">
    <property type="entry name" value="AMP-bd_C"/>
</dbReference>
<keyword evidence="2" id="KW-1133">Transmembrane helix</keyword>
<dbReference type="Gene3D" id="3.40.50.12780">
    <property type="entry name" value="N-terminal domain of ligase-like"/>
    <property type="match status" value="1"/>
</dbReference>
<evidence type="ECO:0000256" key="1">
    <source>
        <dbReference type="ARBA" id="ARBA00006432"/>
    </source>
</evidence>
<reference evidence="5" key="2">
    <citation type="submission" date="2023-06" db="EMBL/GenBank/DDBJ databases">
        <authorList>
            <consortium name="Lawrence Berkeley National Laboratory"/>
            <person name="Haridas S."/>
            <person name="Hensen N."/>
            <person name="Bonometti L."/>
            <person name="Westerberg I."/>
            <person name="Brannstrom I.O."/>
            <person name="Guillou S."/>
            <person name="Cros-Aarteil S."/>
            <person name="Calhoun S."/>
            <person name="Kuo A."/>
            <person name="Mondo S."/>
            <person name="Pangilinan J."/>
            <person name="Riley R."/>
            <person name="Labutti K."/>
            <person name="Andreopoulos B."/>
            <person name="Lipzen A."/>
            <person name="Chen C."/>
            <person name="Yanf M."/>
            <person name="Daum C."/>
            <person name="Ng V."/>
            <person name="Clum A."/>
            <person name="Steindorff A."/>
            <person name="Ohm R."/>
            <person name="Martin F."/>
            <person name="Silar P."/>
            <person name="Natvig D."/>
            <person name="Lalanne C."/>
            <person name="Gautier V."/>
            <person name="Ament-Velasquez S.L."/>
            <person name="Kruys A."/>
            <person name="Hutchinson M.I."/>
            <person name="Powell A.J."/>
            <person name="Barry K."/>
            <person name="Miller A.N."/>
            <person name="Grigoriev I.V."/>
            <person name="Debuchy R."/>
            <person name="Gladieux P."/>
            <person name="Thoren M.H."/>
            <person name="Johannesson H."/>
        </authorList>
    </citation>
    <scope>NUCLEOTIDE SEQUENCE</scope>
    <source>
        <strain evidence="5">CBS 955.72</strain>
    </source>
</reference>
<feature type="domain" description="AMP-binding enzyme C-terminal" evidence="4">
    <location>
        <begin position="446"/>
        <end position="512"/>
    </location>
</feature>
<gene>
    <name evidence="5" type="ORF">B0T25DRAFT_278486</name>
</gene>
<comment type="caution">
    <text evidence="5">The sequence shown here is derived from an EMBL/GenBank/DDBJ whole genome shotgun (WGS) entry which is preliminary data.</text>
</comment>
<dbReference type="Gene3D" id="3.30.300.30">
    <property type="match status" value="1"/>
</dbReference>
<feature type="domain" description="AMP-dependent synthetase/ligase" evidence="3">
    <location>
        <begin position="77"/>
        <end position="394"/>
    </location>
</feature>
<dbReference type="PANTHER" id="PTHR43201:SF8">
    <property type="entry name" value="ACYL-COA SYNTHETASE FAMILY MEMBER 3"/>
    <property type="match status" value="1"/>
</dbReference>
<feature type="transmembrane region" description="Helical" evidence="2">
    <location>
        <begin position="87"/>
        <end position="109"/>
    </location>
</feature>
<accession>A0AAJ0HB90</accession>
<protein>
    <recommendedName>
        <fullName evidence="7">AMP-dependent synthetase/ligase domain-containing protein</fullName>
    </recommendedName>
</protein>
<dbReference type="InterPro" id="IPR000873">
    <property type="entry name" value="AMP-dep_synth/lig_dom"/>
</dbReference>
<evidence type="ECO:0008006" key="7">
    <source>
        <dbReference type="Google" id="ProtNLM"/>
    </source>
</evidence>
<dbReference type="Pfam" id="PF00501">
    <property type="entry name" value="AMP-binding"/>
    <property type="match status" value="1"/>
</dbReference>